<gene>
    <name evidence="1" type="ORF">LA5096_03802</name>
</gene>
<dbReference type="PANTHER" id="PTHR10443">
    <property type="entry name" value="MICROSOMAL DIPEPTIDASE"/>
    <property type="match status" value="1"/>
</dbReference>
<name>A0A0M7AJQ5_9HYPH</name>
<dbReference type="GeneID" id="97671129"/>
<organism evidence="1 2">
    <name type="scientific">Roseibium album</name>
    <dbReference type="NCBI Taxonomy" id="311410"/>
    <lineage>
        <taxon>Bacteria</taxon>
        <taxon>Pseudomonadati</taxon>
        <taxon>Pseudomonadota</taxon>
        <taxon>Alphaproteobacteria</taxon>
        <taxon>Hyphomicrobiales</taxon>
        <taxon>Stappiaceae</taxon>
        <taxon>Roseibium</taxon>
    </lineage>
</organism>
<dbReference type="InterPro" id="IPR008257">
    <property type="entry name" value="Pept_M19"/>
</dbReference>
<sequence>MQHDASASHYPIFDGHNDTLLKLEINAIKGEERDFFERSDQGHIDFVRARQAGFSGGLFAMFVPSNPDQDFSKSFNPKDPSNFQAVPQKQALDFTKRLLERAEQIEAASNGSVVICKSPKENREAIETGKLAISLHIEGAEAIDTEFHALEELYERGLRSIGLVWSRENAFGYGVPMSYPASPDIGPGLPEAGRELVRACNKLGVLLDVSHLNEKGFWDLAGITDRPIVASHSNVHSICASSRNLTDKQLDAIKESGGLVGVNFHVAFLRPDGKFQKDTSLEVVADHTAYLVDRLGEDHVGLGSDYDGCIPPADLSDVTGLPRLFDVLRERGFSSETLRKLAFENWLSMLEKSSA</sequence>
<dbReference type="CDD" id="cd01301">
    <property type="entry name" value="rDP_like"/>
    <property type="match status" value="1"/>
</dbReference>
<dbReference type="RefSeq" id="WP_235808841.1">
    <property type="nucleotide sequence ID" value="NZ_CXWA01000005.1"/>
</dbReference>
<dbReference type="AlphaFoldDB" id="A0A0M7AJQ5"/>
<evidence type="ECO:0000313" key="1">
    <source>
        <dbReference type="EMBL" id="CTQ73814.1"/>
    </source>
</evidence>
<dbReference type="PANTHER" id="PTHR10443:SF12">
    <property type="entry name" value="DIPEPTIDASE"/>
    <property type="match status" value="1"/>
</dbReference>
<dbReference type="PROSITE" id="PS00869">
    <property type="entry name" value="RENAL_DIPEPTIDASE_1"/>
    <property type="match status" value="1"/>
</dbReference>
<dbReference type="SUPFAM" id="SSF51556">
    <property type="entry name" value="Metallo-dependent hydrolases"/>
    <property type="match status" value="1"/>
</dbReference>
<dbReference type="Pfam" id="PF01244">
    <property type="entry name" value="Peptidase_M19"/>
    <property type="match status" value="1"/>
</dbReference>
<dbReference type="STRING" id="311410.LA5095_00662"/>
<evidence type="ECO:0000313" key="2">
    <source>
        <dbReference type="Proteomes" id="UP000049983"/>
    </source>
</evidence>
<dbReference type="InterPro" id="IPR000180">
    <property type="entry name" value="Dipep_AS"/>
</dbReference>
<protein>
    <submittedName>
        <fullName evidence="1">Membrane dipeptidase (Peptidase family M19)</fullName>
    </submittedName>
</protein>
<keyword evidence="2" id="KW-1185">Reference proteome</keyword>
<dbReference type="InterPro" id="IPR032466">
    <property type="entry name" value="Metal_Hydrolase"/>
</dbReference>
<reference evidence="2" key="1">
    <citation type="submission" date="2015-07" db="EMBL/GenBank/DDBJ databases">
        <authorList>
            <person name="Rodrigo-Torres Lidia"/>
            <person name="Arahal R.David."/>
        </authorList>
    </citation>
    <scope>NUCLEOTIDE SEQUENCE [LARGE SCALE GENOMIC DNA]</scope>
    <source>
        <strain evidence="2">CECT 5096</strain>
    </source>
</reference>
<dbReference type="EMBL" id="CXWC01000011">
    <property type="protein sequence ID" value="CTQ73814.1"/>
    <property type="molecule type" value="Genomic_DNA"/>
</dbReference>
<dbReference type="Gene3D" id="3.20.20.140">
    <property type="entry name" value="Metal-dependent hydrolases"/>
    <property type="match status" value="1"/>
</dbReference>
<dbReference type="GO" id="GO:0070573">
    <property type="term" value="F:metallodipeptidase activity"/>
    <property type="evidence" value="ECO:0007669"/>
    <property type="project" value="InterPro"/>
</dbReference>
<dbReference type="Proteomes" id="UP000049983">
    <property type="component" value="Unassembled WGS sequence"/>
</dbReference>
<proteinExistence type="predicted"/>
<dbReference type="PROSITE" id="PS51365">
    <property type="entry name" value="RENAL_DIPEPTIDASE_2"/>
    <property type="match status" value="1"/>
</dbReference>
<accession>A0A0M7AJQ5</accession>
<dbReference type="GO" id="GO:0006508">
    <property type="term" value="P:proteolysis"/>
    <property type="evidence" value="ECO:0007669"/>
    <property type="project" value="InterPro"/>
</dbReference>